<evidence type="ECO:0000313" key="1">
    <source>
        <dbReference type="EMBL" id="WIX75537.1"/>
    </source>
</evidence>
<organism evidence="1 2">
    <name type="scientific">Amycolatopsis carbonis</name>
    <dbReference type="NCBI Taxonomy" id="715471"/>
    <lineage>
        <taxon>Bacteria</taxon>
        <taxon>Bacillati</taxon>
        <taxon>Actinomycetota</taxon>
        <taxon>Actinomycetes</taxon>
        <taxon>Pseudonocardiales</taxon>
        <taxon>Pseudonocardiaceae</taxon>
        <taxon>Amycolatopsis</taxon>
    </lineage>
</organism>
<reference evidence="1 2" key="1">
    <citation type="submission" date="2023-06" db="EMBL/GenBank/DDBJ databases">
        <authorList>
            <person name="Oyuntsetseg B."/>
            <person name="Kim S.B."/>
        </authorList>
    </citation>
    <scope>NUCLEOTIDE SEQUENCE [LARGE SCALE GENOMIC DNA]</scope>
    <source>
        <strain evidence="1 2">2-15</strain>
    </source>
</reference>
<name>A0A9Y2MUC7_9PSEU</name>
<accession>A0A9Y2MUC7</accession>
<proteinExistence type="predicted"/>
<dbReference type="RefSeq" id="WP_285966307.1">
    <property type="nucleotide sequence ID" value="NZ_CP127294.1"/>
</dbReference>
<dbReference type="KEGG" id="acab:QRX50_28965"/>
<gene>
    <name evidence="1" type="ORF">QRX50_28965</name>
</gene>
<sequence>MGKTYSYALFGDREDVFVSAMRENGFGPVLLGYDERSASILDNAKAEP</sequence>
<dbReference type="AlphaFoldDB" id="A0A9Y2MUC7"/>
<dbReference type="EMBL" id="CP127294">
    <property type="protein sequence ID" value="WIX75537.1"/>
    <property type="molecule type" value="Genomic_DNA"/>
</dbReference>
<keyword evidence="2" id="KW-1185">Reference proteome</keyword>
<evidence type="ECO:0000313" key="2">
    <source>
        <dbReference type="Proteomes" id="UP001236014"/>
    </source>
</evidence>
<protein>
    <submittedName>
        <fullName evidence="1">Uncharacterized protein</fullName>
    </submittedName>
</protein>
<dbReference type="Proteomes" id="UP001236014">
    <property type="component" value="Chromosome"/>
</dbReference>